<dbReference type="EC" id="2.4.1.182" evidence="3 11"/>
<evidence type="ECO:0000256" key="8">
    <source>
        <dbReference type="ARBA" id="ARBA00022679"/>
    </source>
</evidence>
<evidence type="ECO:0000313" key="12">
    <source>
        <dbReference type="EMBL" id="BBF92261.1"/>
    </source>
</evidence>
<keyword evidence="13" id="KW-1185">Reference proteome</keyword>
<keyword evidence="7" id="KW-0328">Glycosyltransferase</keyword>
<dbReference type="RefSeq" id="WP_126398081.1">
    <property type="nucleotide sequence ID" value="NZ_AP018907.1"/>
</dbReference>
<evidence type="ECO:0000256" key="3">
    <source>
        <dbReference type="ARBA" id="ARBA00012687"/>
    </source>
</evidence>
<evidence type="ECO:0000256" key="2">
    <source>
        <dbReference type="ARBA" id="ARBA00007868"/>
    </source>
</evidence>
<keyword evidence="5" id="KW-0444">Lipid biosynthesis</keyword>
<evidence type="ECO:0000256" key="6">
    <source>
        <dbReference type="ARBA" id="ARBA00022556"/>
    </source>
</evidence>
<evidence type="ECO:0000256" key="10">
    <source>
        <dbReference type="ARBA" id="ARBA00048975"/>
    </source>
</evidence>
<dbReference type="KEGG" id="blag:BLTE_09460"/>
<dbReference type="GO" id="GO:0016020">
    <property type="term" value="C:membrane"/>
    <property type="evidence" value="ECO:0007669"/>
    <property type="project" value="GOC"/>
</dbReference>
<evidence type="ECO:0000256" key="9">
    <source>
        <dbReference type="ARBA" id="ARBA00023098"/>
    </source>
</evidence>
<comment type="function">
    <text evidence="1">Condensation of UDP-2,3-diacylglucosamine and 2,3-diacylglucosamine-1-phosphate to form lipid A disaccharide, a precursor of lipid A, a phosphorylated glycolipid that anchors the lipopolysaccharide to the outer membrane of the cell.</text>
</comment>
<dbReference type="Pfam" id="PF02684">
    <property type="entry name" value="LpxB"/>
    <property type="match status" value="1"/>
</dbReference>
<keyword evidence="6" id="KW-0441">Lipid A biosynthesis</keyword>
<dbReference type="NCBIfam" id="TIGR00215">
    <property type="entry name" value="lpxB"/>
    <property type="match status" value="1"/>
</dbReference>
<evidence type="ECO:0000256" key="7">
    <source>
        <dbReference type="ARBA" id="ARBA00022676"/>
    </source>
</evidence>
<evidence type="ECO:0000256" key="4">
    <source>
        <dbReference type="ARBA" id="ARBA00020902"/>
    </source>
</evidence>
<sequence>MTAPAPFDVFIVAGEASGDQLGYKLMAALRAKTGGRIAFRGVGGAAMTGQGLASLFPMSDIALVGFVAVAHQLRRALRRIEETAQAIIDNPPDVLVLIDSPDFCHRVARRVRRRLPKLPIVVYVSPTVWAWRPGRARAMAKWCDHILALLPFEPAAHRELHGPPCTYVGHPLIERLDELRPGPAEVARRAADPPLIVVLPGSRRAELHHLLPVFGRTLDLLQRRIGTFEPVLPTLPHLEAQVEAGVRDWPVKPRLVTGEAGKLEAFRNARAALAASGTVTLELALAGVPMIAAYRGSSIEAFAARRLIRLHMFILANLVLGEMIVPEYLQADCTAEKLAGAIAGIVREGPERVRQTAAFARLDQMMKVDGGSPSSHAAELVVAAFETRTGRRAPC</sequence>
<dbReference type="InterPro" id="IPR003835">
    <property type="entry name" value="Glyco_trans_19"/>
</dbReference>
<dbReference type="GO" id="GO:0005543">
    <property type="term" value="F:phospholipid binding"/>
    <property type="evidence" value="ECO:0007669"/>
    <property type="project" value="TreeGrafter"/>
</dbReference>
<dbReference type="AlphaFoldDB" id="A0A348FY78"/>
<keyword evidence="9" id="KW-0443">Lipid metabolism</keyword>
<reference evidence="12 13" key="1">
    <citation type="submission" date="2018-08" db="EMBL/GenBank/DDBJ databases">
        <title>Complete genome sequencing of Blastochloris tepida GI.</title>
        <authorList>
            <person name="Tsukatani Y."/>
            <person name="Mori H."/>
        </authorList>
    </citation>
    <scope>NUCLEOTIDE SEQUENCE [LARGE SCALE GENOMIC DNA]</scope>
    <source>
        <strain evidence="12 13">GI</strain>
    </source>
</reference>
<gene>
    <name evidence="12" type="primary">lpxB</name>
    <name evidence="12" type="ORF">BLTE_09460</name>
</gene>
<dbReference type="OrthoDB" id="9801642at2"/>
<comment type="similarity">
    <text evidence="2">Belongs to the LpxB family.</text>
</comment>
<accession>A0A348FY78</accession>
<dbReference type="PANTHER" id="PTHR30372:SF4">
    <property type="entry name" value="LIPID-A-DISACCHARIDE SYNTHASE, MITOCHONDRIAL-RELATED"/>
    <property type="match status" value="1"/>
</dbReference>
<dbReference type="EMBL" id="AP018907">
    <property type="protein sequence ID" value="BBF92261.1"/>
    <property type="molecule type" value="Genomic_DNA"/>
</dbReference>
<dbReference type="PANTHER" id="PTHR30372">
    <property type="entry name" value="LIPID-A-DISACCHARIDE SYNTHASE"/>
    <property type="match status" value="1"/>
</dbReference>
<protein>
    <recommendedName>
        <fullName evidence="4 11">Lipid-A-disaccharide synthase</fullName>
        <ecNumber evidence="3 11">2.4.1.182</ecNumber>
    </recommendedName>
</protein>
<dbReference type="GO" id="GO:0009245">
    <property type="term" value="P:lipid A biosynthetic process"/>
    <property type="evidence" value="ECO:0007669"/>
    <property type="project" value="UniProtKB-UniRule"/>
</dbReference>
<evidence type="ECO:0000256" key="1">
    <source>
        <dbReference type="ARBA" id="ARBA00002056"/>
    </source>
</evidence>
<evidence type="ECO:0000313" key="13">
    <source>
        <dbReference type="Proteomes" id="UP000266934"/>
    </source>
</evidence>
<dbReference type="GO" id="GO:0008915">
    <property type="term" value="F:lipid-A-disaccharide synthase activity"/>
    <property type="evidence" value="ECO:0007669"/>
    <property type="project" value="UniProtKB-UniRule"/>
</dbReference>
<name>A0A348FY78_9HYPH</name>
<comment type="catalytic activity">
    <reaction evidence="10">
        <text>a lipid X + a UDP-2-N,3-O-bis[(3R)-3-hydroxyacyl]-alpha-D-glucosamine = a lipid A disaccharide + UDP + H(+)</text>
        <dbReference type="Rhea" id="RHEA:67828"/>
        <dbReference type="ChEBI" id="CHEBI:15378"/>
        <dbReference type="ChEBI" id="CHEBI:58223"/>
        <dbReference type="ChEBI" id="CHEBI:137748"/>
        <dbReference type="ChEBI" id="CHEBI:176338"/>
        <dbReference type="ChEBI" id="CHEBI:176343"/>
        <dbReference type="EC" id="2.4.1.182"/>
    </reaction>
</comment>
<dbReference type="SUPFAM" id="SSF53756">
    <property type="entry name" value="UDP-Glycosyltransferase/glycogen phosphorylase"/>
    <property type="match status" value="1"/>
</dbReference>
<organism evidence="12 13">
    <name type="scientific">Blastochloris tepida</name>
    <dbReference type="NCBI Taxonomy" id="2233851"/>
    <lineage>
        <taxon>Bacteria</taxon>
        <taxon>Pseudomonadati</taxon>
        <taxon>Pseudomonadota</taxon>
        <taxon>Alphaproteobacteria</taxon>
        <taxon>Hyphomicrobiales</taxon>
        <taxon>Blastochloridaceae</taxon>
        <taxon>Blastochloris</taxon>
    </lineage>
</organism>
<proteinExistence type="inferred from homology"/>
<dbReference type="Proteomes" id="UP000266934">
    <property type="component" value="Chromosome"/>
</dbReference>
<evidence type="ECO:0000256" key="11">
    <source>
        <dbReference type="NCBIfam" id="TIGR00215"/>
    </source>
</evidence>
<evidence type="ECO:0000256" key="5">
    <source>
        <dbReference type="ARBA" id="ARBA00022516"/>
    </source>
</evidence>
<keyword evidence="8" id="KW-0808">Transferase</keyword>